<keyword evidence="13" id="KW-1185">Reference proteome</keyword>
<dbReference type="FunFam" id="1.10.10.10:FF:000322">
    <property type="entry name" value="Probable disease resistance protein At1g63360"/>
    <property type="match status" value="1"/>
</dbReference>
<evidence type="ECO:0000256" key="6">
    <source>
        <dbReference type="ARBA" id="ARBA00022840"/>
    </source>
</evidence>
<dbReference type="InterPro" id="IPR056789">
    <property type="entry name" value="LRR_R13L1-DRL21"/>
</dbReference>
<keyword evidence="4" id="KW-0547">Nucleotide-binding</keyword>
<dbReference type="Gene3D" id="3.80.10.10">
    <property type="entry name" value="Ribonuclease Inhibitor"/>
    <property type="match status" value="1"/>
</dbReference>
<evidence type="ECO:0000259" key="11">
    <source>
        <dbReference type="Pfam" id="PF25019"/>
    </source>
</evidence>
<comment type="caution">
    <text evidence="12">The sequence shown here is derived from an EMBL/GenBank/DDBJ whole genome shotgun (WGS) entry which is preliminary data.</text>
</comment>
<dbReference type="AlphaFoldDB" id="A0AA88RXF7"/>
<evidence type="ECO:0000259" key="9">
    <source>
        <dbReference type="Pfam" id="PF18052"/>
    </source>
</evidence>
<dbReference type="PRINTS" id="PR00364">
    <property type="entry name" value="DISEASERSIST"/>
</dbReference>
<feature type="signal peptide" evidence="7">
    <location>
        <begin position="1"/>
        <end position="23"/>
    </location>
</feature>
<evidence type="ECO:0000256" key="5">
    <source>
        <dbReference type="ARBA" id="ARBA00022821"/>
    </source>
</evidence>
<evidence type="ECO:0000259" key="10">
    <source>
        <dbReference type="Pfam" id="PF23559"/>
    </source>
</evidence>
<evidence type="ECO:0008006" key="14">
    <source>
        <dbReference type="Google" id="ProtNLM"/>
    </source>
</evidence>
<organism evidence="12 13">
    <name type="scientific">Escallonia rubra</name>
    <dbReference type="NCBI Taxonomy" id="112253"/>
    <lineage>
        <taxon>Eukaryota</taxon>
        <taxon>Viridiplantae</taxon>
        <taxon>Streptophyta</taxon>
        <taxon>Embryophyta</taxon>
        <taxon>Tracheophyta</taxon>
        <taxon>Spermatophyta</taxon>
        <taxon>Magnoliopsida</taxon>
        <taxon>eudicotyledons</taxon>
        <taxon>Gunneridae</taxon>
        <taxon>Pentapetalae</taxon>
        <taxon>asterids</taxon>
        <taxon>campanulids</taxon>
        <taxon>Escalloniales</taxon>
        <taxon>Escalloniaceae</taxon>
        <taxon>Escallonia</taxon>
    </lineage>
</organism>
<keyword evidence="2" id="KW-0433">Leucine-rich repeat</keyword>
<protein>
    <recommendedName>
        <fullName evidence="14">Disease resistance RPP13-like protein 1</fullName>
    </recommendedName>
</protein>
<evidence type="ECO:0000256" key="2">
    <source>
        <dbReference type="ARBA" id="ARBA00022614"/>
    </source>
</evidence>
<dbReference type="Gene3D" id="3.40.50.300">
    <property type="entry name" value="P-loop containing nucleotide triphosphate hydrolases"/>
    <property type="match status" value="1"/>
</dbReference>
<dbReference type="Pfam" id="PF18052">
    <property type="entry name" value="Rx_N"/>
    <property type="match status" value="1"/>
</dbReference>
<evidence type="ECO:0000256" key="4">
    <source>
        <dbReference type="ARBA" id="ARBA00022741"/>
    </source>
</evidence>
<accession>A0AA88RXF7</accession>
<feature type="domain" description="R13L1/DRL21-like LRR repeat region" evidence="11">
    <location>
        <begin position="709"/>
        <end position="834"/>
    </location>
</feature>
<evidence type="ECO:0000256" key="7">
    <source>
        <dbReference type="SAM" id="SignalP"/>
    </source>
</evidence>
<dbReference type="SUPFAM" id="SSF52540">
    <property type="entry name" value="P-loop containing nucleoside triphosphate hydrolases"/>
    <property type="match status" value="1"/>
</dbReference>
<proteinExistence type="inferred from homology"/>
<dbReference type="Pfam" id="PF25019">
    <property type="entry name" value="LRR_R13L1-DRL21"/>
    <property type="match status" value="1"/>
</dbReference>
<dbReference type="InterPro" id="IPR036388">
    <property type="entry name" value="WH-like_DNA-bd_sf"/>
</dbReference>
<dbReference type="InterPro" id="IPR032675">
    <property type="entry name" value="LRR_dom_sf"/>
</dbReference>
<dbReference type="Gene3D" id="1.20.5.4130">
    <property type="match status" value="1"/>
</dbReference>
<reference evidence="12" key="1">
    <citation type="submission" date="2022-12" db="EMBL/GenBank/DDBJ databases">
        <title>Draft genome assemblies for two species of Escallonia (Escalloniales).</title>
        <authorList>
            <person name="Chanderbali A."/>
            <person name="Dervinis C."/>
            <person name="Anghel I."/>
            <person name="Soltis D."/>
            <person name="Soltis P."/>
            <person name="Zapata F."/>
        </authorList>
    </citation>
    <scope>NUCLEOTIDE SEQUENCE</scope>
    <source>
        <strain evidence="12">UCBG92.1500</strain>
        <tissue evidence="12">Leaf</tissue>
    </source>
</reference>
<dbReference type="InterPro" id="IPR001611">
    <property type="entry name" value="Leu-rich_rpt"/>
</dbReference>
<dbReference type="PROSITE" id="PS51450">
    <property type="entry name" value="LRR"/>
    <property type="match status" value="1"/>
</dbReference>
<feature type="domain" description="Disease resistance protein winged helix" evidence="10">
    <location>
        <begin position="445"/>
        <end position="514"/>
    </location>
</feature>
<feature type="domain" description="NB-ARC" evidence="8">
    <location>
        <begin position="203"/>
        <end position="353"/>
    </location>
</feature>
<name>A0AA88RXF7_9ASTE</name>
<dbReference type="GO" id="GO:0043531">
    <property type="term" value="F:ADP binding"/>
    <property type="evidence" value="ECO:0007669"/>
    <property type="project" value="InterPro"/>
</dbReference>
<dbReference type="Proteomes" id="UP001187471">
    <property type="component" value="Unassembled WGS sequence"/>
</dbReference>
<dbReference type="Pfam" id="PF00931">
    <property type="entry name" value="NB-ARC"/>
    <property type="match status" value="1"/>
</dbReference>
<comment type="similarity">
    <text evidence="1">Belongs to the disease resistance NB-LRR family.</text>
</comment>
<dbReference type="InterPro" id="IPR002182">
    <property type="entry name" value="NB-ARC"/>
</dbReference>
<evidence type="ECO:0000259" key="8">
    <source>
        <dbReference type="Pfam" id="PF00931"/>
    </source>
</evidence>
<keyword evidence="5" id="KW-0611">Plant defense</keyword>
<keyword evidence="3" id="KW-0677">Repeat</keyword>
<sequence length="914" mass="103596">MVVIAEIFLSAFFTVLLEKLASADLFNLSLPEGIYSRLHTWTSKLQLIEAVLSDAEEKQITAKSVNMWLQQLQDLAYDLDDLLDELATEALRRKPMMAQPTQASNPSMFRKLIPACCSTNFTPRAVQFDFNISSEIDNISGRLEDLLKQKSDLNLINDHLGGAGSRRTGDKRPLASSLVDPGFCGREKDKQAILAQMSLAGESGSERIRVIPIVGMGGIGKTTLAQEIYNDEEVKNSFRLKAWICVSDEFEEFAITERIYEAISLKRCEFKDLNMVQVKLQEMISNKKFLLVLDDVWNENYGKWDVLSRPFQAGAPGSAVIVTTRNVSVASIMRSVPDYHLEQLGNEEICSILAHHARGWQNFDAHPDFKETGEAIAKKCKGLPLAAKSLGGLLRAKENPNEWKDVLDSKIWDLPTENNDILPALRLSYHHLPSHLKRLFAYCSLFPKDYEFDKHELVLLWMAEGFLRPSETHREMEDVGFRCFDELLSRSFFQPSKTGAESRFLMHDLMNDLARHVAGRVCFSLDDKAESNVQHRRDSLLKARHSSFIRHEYDGSQRFEAFSGVRKLRTFLPLPVFEAFKVCHLTNQVVNDLLPQLHFLRVLSLSGYLKLQLPNAIGNLKHLRYLNLSGTQIKQLPESVSELYNLQTLLLCYCDRLTKLPTDTRNLINLRHLDIAGTKELKEMPVGLCKMASLQTLSKIVLGRGLKVNELRDLSNLRGALSIIGLQCVMDAQDAREANLTCKQGLEELEMVWSSDFDDSRNGMIEREVIELLKPSTNLRSLKVKHYGGVEFPSWLGDPSFSQLEHISLSDCRHCTSLPSLGHLPSLKNLRISGIQGVKTVGNELCGIDWPHVRDAFPSLETLEFVDMEEFLYLIHVFAPWKQKNKKNCIVLSLHDLRLINLKLIEDSEDVIST</sequence>
<feature type="chain" id="PRO_5041710149" description="Disease resistance RPP13-like protein 1" evidence="7">
    <location>
        <begin position="24"/>
        <end position="914"/>
    </location>
</feature>
<dbReference type="EMBL" id="JAVXUO010000479">
    <property type="protein sequence ID" value="KAK2991716.1"/>
    <property type="molecule type" value="Genomic_DNA"/>
</dbReference>
<dbReference type="GO" id="GO:0005524">
    <property type="term" value="F:ATP binding"/>
    <property type="evidence" value="ECO:0007669"/>
    <property type="project" value="UniProtKB-KW"/>
</dbReference>
<dbReference type="InterPro" id="IPR027417">
    <property type="entry name" value="P-loop_NTPase"/>
</dbReference>
<evidence type="ECO:0000256" key="3">
    <source>
        <dbReference type="ARBA" id="ARBA00022737"/>
    </source>
</evidence>
<dbReference type="FunFam" id="3.40.50.300:FF:001091">
    <property type="entry name" value="Probable disease resistance protein At1g61300"/>
    <property type="match status" value="1"/>
</dbReference>
<dbReference type="InterPro" id="IPR058922">
    <property type="entry name" value="WHD_DRP"/>
</dbReference>
<keyword evidence="6" id="KW-0067">ATP-binding</keyword>
<dbReference type="SUPFAM" id="SSF52058">
    <property type="entry name" value="L domain-like"/>
    <property type="match status" value="1"/>
</dbReference>
<feature type="domain" description="Disease resistance N-terminal" evidence="9">
    <location>
        <begin position="14"/>
        <end position="102"/>
    </location>
</feature>
<evidence type="ECO:0000313" key="13">
    <source>
        <dbReference type="Proteomes" id="UP001187471"/>
    </source>
</evidence>
<gene>
    <name evidence="12" type="ORF">RJ640_001219</name>
</gene>
<dbReference type="PANTHER" id="PTHR36766:SF51">
    <property type="entry name" value="DISEASE RESISTANCE RPP13-LIKE PROTEIN 1"/>
    <property type="match status" value="1"/>
</dbReference>
<dbReference type="InterPro" id="IPR041118">
    <property type="entry name" value="Rx_N"/>
</dbReference>
<dbReference type="PANTHER" id="PTHR36766">
    <property type="entry name" value="PLANT BROAD-SPECTRUM MILDEW RESISTANCE PROTEIN RPW8"/>
    <property type="match status" value="1"/>
</dbReference>
<dbReference type="GO" id="GO:0051607">
    <property type="term" value="P:defense response to virus"/>
    <property type="evidence" value="ECO:0007669"/>
    <property type="project" value="UniProtKB-ARBA"/>
</dbReference>
<keyword evidence="7" id="KW-0732">Signal</keyword>
<dbReference type="Pfam" id="PF23559">
    <property type="entry name" value="WHD_DRP"/>
    <property type="match status" value="1"/>
</dbReference>
<dbReference type="Gene3D" id="1.10.10.10">
    <property type="entry name" value="Winged helix-like DNA-binding domain superfamily/Winged helix DNA-binding domain"/>
    <property type="match status" value="1"/>
</dbReference>
<evidence type="ECO:0000256" key="1">
    <source>
        <dbReference type="ARBA" id="ARBA00008894"/>
    </source>
</evidence>
<evidence type="ECO:0000313" key="12">
    <source>
        <dbReference type="EMBL" id="KAK2991716.1"/>
    </source>
</evidence>